<name>A0A2I0B9A3_9ASPA</name>
<keyword evidence="5" id="KW-1185">Reference proteome</keyword>
<evidence type="ECO:0000313" key="4">
    <source>
        <dbReference type="EMBL" id="PKA64385.1"/>
    </source>
</evidence>
<dbReference type="STRING" id="1088818.A0A2I0B9A3"/>
<gene>
    <name evidence="4" type="ORF">AXF42_Ash009607</name>
</gene>
<dbReference type="Gene3D" id="1.10.340.30">
    <property type="entry name" value="Hypothetical protein, domain 2"/>
    <property type="match status" value="1"/>
</dbReference>
<feature type="domain" description="HhH-GPD" evidence="3">
    <location>
        <begin position="405"/>
        <end position="503"/>
    </location>
</feature>
<proteinExistence type="predicted"/>
<dbReference type="GO" id="GO:0003677">
    <property type="term" value="F:DNA binding"/>
    <property type="evidence" value="ECO:0007669"/>
    <property type="project" value="InterPro"/>
</dbReference>
<dbReference type="InterPro" id="IPR003265">
    <property type="entry name" value="HhH-GPD_domain"/>
</dbReference>
<keyword evidence="4" id="KW-0326">Glycosidase</keyword>
<dbReference type="GO" id="GO:0016798">
    <property type="term" value="F:hydrolase activity, acting on glycosyl bonds"/>
    <property type="evidence" value="ECO:0007669"/>
    <property type="project" value="UniProtKB-KW"/>
</dbReference>
<dbReference type="InterPro" id="IPR011257">
    <property type="entry name" value="DNA_glycosylase"/>
</dbReference>
<accession>A0A2I0B9A3</accession>
<dbReference type="Proteomes" id="UP000236161">
    <property type="component" value="Unassembled WGS sequence"/>
</dbReference>
<keyword evidence="2" id="KW-0539">Nucleus</keyword>
<evidence type="ECO:0000256" key="1">
    <source>
        <dbReference type="ARBA" id="ARBA00004123"/>
    </source>
</evidence>
<evidence type="ECO:0000256" key="2">
    <source>
        <dbReference type="ARBA" id="ARBA00023242"/>
    </source>
</evidence>
<reference evidence="4 5" key="1">
    <citation type="journal article" date="2017" name="Nature">
        <title>The Apostasia genome and the evolution of orchids.</title>
        <authorList>
            <person name="Zhang G.Q."/>
            <person name="Liu K.W."/>
            <person name="Li Z."/>
            <person name="Lohaus R."/>
            <person name="Hsiao Y.Y."/>
            <person name="Niu S.C."/>
            <person name="Wang J.Y."/>
            <person name="Lin Y.C."/>
            <person name="Xu Q."/>
            <person name="Chen L.J."/>
            <person name="Yoshida K."/>
            <person name="Fujiwara S."/>
            <person name="Wang Z.W."/>
            <person name="Zhang Y.Q."/>
            <person name="Mitsuda N."/>
            <person name="Wang M."/>
            <person name="Liu G.H."/>
            <person name="Pecoraro L."/>
            <person name="Huang H.X."/>
            <person name="Xiao X.J."/>
            <person name="Lin M."/>
            <person name="Wu X.Y."/>
            <person name="Wu W.L."/>
            <person name="Chen Y.Y."/>
            <person name="Chang S.B."/>
            <person name="Sakamoto S."/>
            <person name="Ohme-Takagi M."/>
            <person name="Yagi M."/>
            <person name="Zeng S.J."/>
            <person name="Shen C.Y."/>
            <person name="Yeh C.M."/>
            <person name="Luo Y.B."/>
            <person name="Tsai W.C."/>
            <person name="Van de Peer Y."/>
            <person name="Liu Z.J."/>
        </authorList>
    </citation>
    <scope>NUCLEOTIDE SEQUENCE [LARGE SCALE GENOMIC DNA]</scope>
    <source>
        <strain evidence="5">cv. Shenzhen</strain>
        <tissue evidence="4">Stem</tissue>
    </source>
</reference>
<organism evidence="4 5">
    <name type="scientific">Apostasia shenzhenica</name>
    <dbReference type="NCBI Taxonomy" id="1088818"/>
    <lineage>
        <taxon>Eukaryota</taxon>
        <taxon>Viridiplantae</taxon>
        <taxon>Streptophyta</taxon>
        <taxon>Embryophyta</taxon>
        <taxon>Tracheophyta</taxon>
        <taxon>Spermatophyta</taxon>
        <taxon>Magnoliopsida</taxon>
        <taxon>Liliopsida</taxon>
        <taxon>Asparagales</taxon>
        <taxon>Orchidaceae</taxon>
        <taxon>Apostasioideae</taxon>
        <taxon>Apostasia</taxon>
    </lineage>
</organism>
<comment type="subcellular location">
    <subcellularLocation>
        <location evidence="1">Nucleus</location>
    </subcellularLocation>
</comment>
<dbReference type="InterPro" id="IPR045138">
    <property type="entry name" value="MeCP2/MBD4"/>
</dbReference>
<dbReference type="GO" id="GO:0006284">
    <property type="term" value="P:base-excision repair"/>
    <property type="evidence" value="ECO:0007669"/>
    <property type="project" value="InterPro"/>
</dbReference>
<dbReference type="OrthoDB" id="10265068at2759"/>
<dbReference type="PANTHER" id="PTHR15074">
    <property type="entry name" value="METHYL-CPG-BINDING PROTEIN"/>
    <property type="match status" value="1"/>
</dbReference>
<dbReference type="EC" id="3.2.2.-" evidence="4"/>
<evidence type="ECO:0000313" key="5">
    <source>
        <dbReference type="Proteomes" id="UP000236161"/>
    </source>
</evidence>
<dbReference type="PANTHER" id="PTHR15074:SF0">
    <property type="entry name" value="METHYL-CPG-BINDING DOMAIN PROTEIN 4-LIKE PROTEIN"/>
    <property type="match status" value="1"/>
</dbReference>
<dbReference type="AlphaFoldDB" id="A0A2I0B9A3"/>
<keyword evidence="4" id="KW-0378">Hydrolase</keyword>
<evidence type="ECO:0000259" key="3">
    <source>
        <dbReference type="Pfam" id="PF00730"/>
    </source>
</evidence>
<dbReference type="Pfam" id="PF00730">
    <property type="entry name" value="HhH-GPD"/>
    <property type="match status" value="1"/>
</dbReference>
<dbReference type="EMBL" id="KZ451905">
    <property type="protein sequence ID" value="PKA64385.1"/>
    <property type="molecule type" value="Genomic_DNA"/>
</dbReference>
<protein>
    <submittedName>
        <fullName evidence="4">Methyl-CpG-binding domain protein 4</fullName>
        <ecNumber evidence="4">3.2.2.-</ecNumber>
    </submittedName>
</protein>
<dbReference type="GO" id="GO:0005634">
    <property type="term" value="C:nucleus"/>
    <property type="evidence" value="ECO:0007669"/>
    <property type="project" value="UniProtKB-SubCell"/>
</dbReference>
<sequence length="526" mass="58858">MASLRAAMEPLQSLRSLKKRERKIRADRFPVLALPAPIHGERIDAMRSTATALAPSPAMDPVEEVEGCGFSAGDSCIIRRRSFHFLDKEIEQVHPRKWKKSAAMPNETRCNPKKKRKISYSAQAPALEEMASAFAPVIAIPEAMGNAHPNSPSLHLAASTSINENVSSSTMAGPDPSLLSASSGSISTKRLESFEQMLKSFVYTGKRSLSSIWTDTAAIDACAISTSNGKMASSGCPRVADRPKLLLCEESVYENRAQQPIFSLDRSTSAFEQKSSFCTTYTYRNIADDAGQEDEACQHHSVSTLKNVKRKHQSASGSSPDSVLVHGATSLKSRRRITPFPSGNDADELQDLVSCKRAKTMTKAEKMQDAYRRVSPDNEWIPPHSPYELLQEDHAFDPWRVLVICMLLNQTTGTQVKQVLEKLFRFCPNAEAAAQARKRVLRKIIKPLGLQNKRAKDIREMSRQYLEDWWTHVTQLHGVGKYAADAYAIFCVGKPEDVIPEDHKLVDYWNYVIDWRREQQSLCTHY</sequence>
<dbReference type="SUPFAM" id="SSF48150">
    <property type="entry name" value="DNA-glycosylase"/>
    <property type="match status" value="1"/>
</dbReference>